<feature type="transmembrane region" description="Helical" evidence="3">
    <location>
        <begin position="230"/>
        <end position="253"/>
    </location>
</feature>
<dbReference type="InterPro" id="IPR036259">
    <property type="entry name" value="MFS_trans_sf"/>
</dbReference>
<dbReference type="Pfam" id="PF13347">
    <property type="entry name" value="MFS_2"/>
    <property type="match status" value="1"/>
</dbReference>
<sequence length="461" mass="49482">MTNSLRPIGLGRYIAYALPAIPIAALTLPLYMIVPTFYSEVTGISLATLGSVLLLIRLFDAASDPIIGWFSDRYSPAFGRRRSLFVLSIPVTATAALMVFWPPTDAGVYYLFSWGVVLSVGHTATILPYTAWGAELATDYKGRSTVAAFRESATLAGTLLAIVLPFAVGLDLTLTFHGLAAVGVVVAVLLPVAGLIAVWCVAEPRNRSTRSVTLMKGVQALIGNHAFLRLLLAFVLNGLANAIPATLFLYFVSDRLDAPSMRGPLLFLYFICGIVGVPLAAWAAKIVGKHRAWCYAMGVACLVFAFSGFLDRGDVGPFAAICGFTGLLLGFDLALPASIQADVVDIDTATSGSQRTGIYFAAWSLATKFSLALAVGLVFPILQWSGFHAQAQGQSGAFALHVLSTLYAWLPIAFKLAAIGIMWNFPLDEAAQHKLRQNIERSQKSRSSSKTERFAYPDVSE</sequence>
<feature type="transmembrane region" description="Helical" evidence="3">
    <location>
        <begin position="83"/>
        <end position="101"/>
    </location>
</feature>
<dbReference type="Proteomes" id="UP000550508">
    <property type="component" value="Unassembled WGS sequence"/>
</dbReference>
<feature type="region of interest" description="Disordered" evidence="2">
    <location>
        <begin position="438"/>
        <end position="461"/>
    </location>
</feature>
<dbReference type="RefSeq" id="WP_174208414.1">
    <property type="nucleotide sequence ID" value="NZ_JABUMX010000005.1"/>
</dbReference>
<feature type="transmembrane region" description="Helical" evidence="3">
    <location>
        <begin position="292"/>
        <end position="310"/>
    </location>
</feature>
<keyword evidence="3" id="KW-0812">Transmembrane</keyword>
<dbReference type="InterPro" id="IPR039672">
    <property type="entry name" value="MFS_2"/>
</dbReference>
<comment type="caution">
    <text evidence="4">The sequence shown here is derived from an EMBL/GenBank/DDBJ whole genome shotgun (WGS) entry which is preliminary data.</text>
</comment>
<comment type="similarity">
    <text evidence="1">Belongs to the sodium:galactoside symporter (TC 2.A.2) family.</text>
</comment>
<dbReference type="PANTHER" id="PTHR11328:SF24">
    <property type="entry name" value="MAJOR FACILITATOR SUPERFAMILY (MFS) PROFILE DOMAIN-CONTAINING PROTEIN"/>
    <property type="match status" value="1"/>
</dbReference>
<feature type="transmembrane region" description="Helical" evidence="3">
    <location>
        <begin position="153"/>
        <end position="170"/>
    </location>
</feature>
<dbReference type="AlphaFoldDB" id="A0A849VYL3"/>
<dbReference type="Gene3D" id="1.20.1250.20">
    <property type="entry name" value="MFS general substrate transporter like domains"/>
    <property type="match status" value="2"/>
</dbReference>
<feature type="compositionally biased region" description="Basic and acidic residues" evidence="2">
    <location>
        <begin position="438"/>
        <end position="455"/>
    </location>
</feature>
<organism evidence="4 5">
    <name type="scientific">Phyllobacterium pellucidum</name>
    <dbReference type="NCBI Taxonomy" id="2740464"/>
    <lineage>
        <taxon>Bacteria</taxon>
        <taxon>Pseudomonadati</taxon>
        <taxon>Pseudomonadota</taxon>
        <taxon>Alphaproteobacteria</taxon>
        <taxon>Hyphomicrobiales</taxon>
        <taxon>Phyllobacteriaceae</taxon>
        <taxon>Phyllobacterium</taxon>
    </lineage>
</organism>
<gene>
    <name evidence="4" type="ORF">HQ945_19355</name>
</gene>
<evidence type="ECO:0000313" key="5">
    <source>
        <dbReference type="Proteomes" id="UP000550508"/>
    </source>
</evidence>
<dbReference type="PANTHER" id="PTHR11328">
    <property type="entry name" value="MAJOR FACILITATOR SUPERFAMILY DOMAIN-CONTAINING PROTEIN"/>
    <property type="match status" value="1"/>
</dbReference>
<feature type="transmembrane region" description="Helical" evidence="3">
    <location>
        <begin position="13"/>
        <end position="38"/>
    </location>
</feature>
<keyword evidence="5" id="KW-1185">Reference proteome</keyword>
<reference evidence="4 5" key="1">
    <citation type="submission" date="2020-05" db="EMBL/GenBank/DDBJ databases">
        <authorList>
            <person name="Kim M.K."/>
        </authorList>
    </citation>
    <scope>NUCLEOTIDE SEQUENCE [LARGE SCALE GENOMIC DNA]</scope>
    <source>
        <strain evidence="4 5">BT25</strain>
    </source>
</reference>
<feature type="transmembrane region" description="Helical" evidence="3">
    <location>
        <begin position="265"/>
        <end position="285"/>
    </location>
</feature>
<protein>
    <submittedName>
        <fullName evidence="4">MFS transporter</fullName>
    </submittedName>
</protein>
<dbReference type="GO" id="GO:0005886">
    <property type="term" value="C:plasma membrane"/>
    <property type="evidence" value="ECO:0007669"/>
    <property type="project" value="TreeGrafter"/>
</dbReference>
<keyword evidence="3" id="KW-1133">Transmembrane helix</keyword>
<feature type="transmembrane region" description="Helical" evidence="3">
    <location>
        <begin position="406"/>
        <end position="427"/>
    </location>
</feature>
<evidence type="ECO:0000256" key="2">
    <source>
        <dbReference type="SAM" id="MobiDB-lite"/>
    </source>
</evidence>
<evidence type="ECO:0000256" key="3">
    <source>
        <dbReference type="SAM" id="Phobius"/>
    </source>
</evidence>
<dbReference type="GO" id="GO:0015293">
    <property type="term" value="F:symporter activity"/>
    <property type="evidence" value="ECO:0007669"/>
    <property type="project" value="InterPro"/>
</dbReference>
<feature type="transmembrane region" description="Helical" evidence="3">
    <location>
        <begin position="316"/>
        <end position="337"/>
    </location>
</feature>
<dbReference type="EMBL" id="JABUMX010000005">
    <property type="protein sequence ID" value="NTS33417.1"/>
    <property type="molecule type" value="Genomic_DNA"/>
</dbReference>
<name>A0A849VYL3_9HYPH</name>
<feature type="transmembrane region" description="Helical" evidence="3">
    <location>
        <begin position="44"/>
        <end position="62"/>
    </location>
</feature>
<feature type="transmembrane region" description="Helical" evidence="3">
    <location>
        <begin position="107"/>
        <end position="132"/>
    </location>
</feature>
<keyword evidence="3" id="KW-0472">Membrane</keyword>
<evidence type="ECO:0000313" key="4">
    <source>
        <dbReference type="EMBL" id="NTS33417.1"/>
    </source>
</evidence>
<evidence type="ECO:0000256" key="1">
    <source>
        <dbReference type="ARBA" id="ARBA00009617"/>
    </source>
</evidence>
<feature type="transmembrane region" description="Helical" evidence="3">
    <location>
        <begin position="176"/>
        <end position="202"/>
    </location>
</feature>
<dbReference type="SUPFAM" id="SSF103473">
    <property type="entry name" value="MFS general substrate transporter"/>
    <property type="match status" value="1"/>
</dbReference>
<proteinExistence type="inferred from homology"/>
<feature type="transmembrane region" description="Helical" evidence="3">
    <location>
        <begin position="358"/>
        <end position="386"/>
    </location>
</feature>
<dbReference type="GO" id="GO:0008643">
    <property type="term" value="P:carbohydrate transport"/>
    <property type="evidence" value="ECO:0007669"/>
    <property type="project" value="InterPro"/>
</dbReference>
<accession>A0A849VYL3</accession>